<keyword evidence="8" id="KW-1185">Reference proteome</keyword>
<keyword evidence="3" id="KW-1133">Transmembrane helix</keyword>
<protein>
    <submittedName>
        <fullName evidence="7">Translocation/assembly module TamB</fullName>
    </submittedName>
</protein>
<keyword evidence="2" id="KW-0812">Transmembrane</keyword>
<evidence type="ECO:0000259" key="6">
    <source>
        <dbReference type="Pfam" id="PF04357"/>
    </source>
</evidence>
<proteinExistence type="predicted"/>
<comment type="caution">
    <text evidence="7">The sequence shown here is derived from an EMBL/GenBank/DDBJ whole genome shotgun (WGS) entry which is preliminary data.</text>
</comment>
<evidence type="ECO:0000256" key="4">
    <source>
        <dbReference type="ARBA" id="ARBA00023136"/>
    </source>
</evidence>
<accession>A0A3N0F5E1</accession>
<feature type="region of interest" description="Disordered" evidence="5">
    <location>
        <begin position="1445"/>
        <end position="1474"/>
    </location>
</feature>
<evidence type="ECO:0000313" key="7">
    <source>
        <dbReference type="EMBL" id="RNL95275.1"/>
    </source>
</evidence>
<sequence length="1474" mass="165443">MLLVAVSIFFALPPVQTGIAKRVTRALNKDFGTNIQVQRVYISFFGSVNLRGIYIEDHHRDTLISVNRLNTSLLSFRNVKSMIDGKLNFGDMSMEGVFFNLRTYEGEEDANLDLFVEKLDSGDTTSTATEPFLLTTSFIRLENARFKVTDDNAENPGILYFRDIHTDLHDFKIEGPEVTTKIKQLGWIADRGMEVQRLDTDFSYGLTEMRLDNLSIETPGSDIKGNLAFLYDREDFSDFLNKVRIAGNFEDATIAFDEVNTFYNEFGPGKRVTFSSGLEGVLNDLRAKNLRVTTENTSIAGNFHFKGLFSSDLPFRMDADIGYLSSNYYQLRGLLPNILGNSLPSSLKKLGQLRARGKAVITETAIKTDLELETELGSSVSELELTKINDIDNASYTGTITLTDFDLGKFIEDEGFGKTSLELDVDGKGFTKETLNTEVRGAVSQVVYNGYNYRDVVVSGVIKDQLFDGSLVSNDENFKMSFDGLADFSLLENQFDFRASITRADFRALNFVSRDSISVFSGDISMNITGNDIDNLKGEINFTRTNYKNQNDDYYFEDFKIISVIDETGRVLTVDSPEIINGFMKGNFSFRELGKIVQNSVGSIYTNYSPHDIKPDQYVEFNFFINSKIIEVFYPEVKLSKNTYIKGEMIADEGDFKFNFRSPDIEAFGNVLKNIDLQIDNKNPLFNTYVEIGEIHTGFYDISQFNLINTTIKDTLFFRTEFKGGDDSKDVYNLNFYHTITPDNRSVVGLKRSEVGFKGNQWLLNKDNNHKNRVVFNKTLDTVTVEEVVMNYREEQINLQGKMIDSTYKDFSVQFKNVSLDKVTPDIDNLNLKGLMNGEFYVLQQRKNFYPSSNLRIDDFTVNDINFGNFDVGIVGNRDLSSYGIDAVIQKGNEKILDIVGDVSFENNTSSLDVEMSMSDLDMKAFSMLGSDVISDLRGMASGNARLTGTFKKPELNGQLTLRDAGLKIPYLNVNLDFDPETKVDLFGQTFQFNDITLTDTEYKTRALFGGTITHTAFSDWYLDFSLDTQGQRFLALNTPETEEELFYGTGFINGEAQIYGLTDELTIKVFATTGKGTSLKIPLDNEVTVGDTSFINFIDKQGETSFETHERELADYKGLELEFDLDINPDAEVEIVIDKELGSSLRGRGAGNILLEINTNGKFRMWGDFTTYSGDYNFKYGGIIEKKFKVKPGGFMSWNGDPLRANVDLEAVYNLNANPAVLLDNNSVTRKIETDLIIKLNGELLQPDIDFDIQFPGTNAVINSELQYKLDDKSKRELQALSLLSQGAFINNEINISGGGVAGNFIESGFSMLNDILNSGDGKFDIGLSYELGTRDPNLDFETQDRFGVTVSTRINERILINGKIGVPIGGVAETAVAGDVEVQILLNEDGTLRARIFNRENEIQQWLADRIGYTQGAGLSYQVDFNTFRELLQKIFTKEKKAPENVSAPQKEVSAGSETMGNGLIRFGQKGD</sequence>
<dbReference type="InterPro" id="IPR007452">
    <property type="entry name" value="TamB_C"/>
</dbReference>
<evidence type="ECO:0000313" key="8">
    <source>
        <dbReference type="Proteomes" id="UP000267469"/>
    </source>
</evidence>
<dbReference type="Pfam" id="PF04357">
    <property type="entry name" value="TamB"/>
    <property type="match status" value="1"/>
</dbReference>
<comment type="subcellular location">
    <subcellularLocation>
        <location evidence="1">Membrane</location>
        <topology evidence="1">Single-pass membrane protein</topology>
    </subcellularLocation>
</comment>
<evidence type="ECO:0000256" key="5">
    <source>
        <dbReference type="SAM" id="MobiDB-lite"/>
    </source>
</evidence>
<dbReference type="Proteomes" id="UP000267469">
    <property type="component" value="Unassembled WGS sequence"/>
</dbReference>
<dbReference type="EMBL" id="RJTM01000002">
    <property type="protein sequence ID" value="RNL95275.1"/>
    <property type="molecule type" value="Genomic_DNA"/>
</dbReference>
<feature type="domain" description="Translocation and assembly module TamB C-terminal" evidence="6">
    <location>
        <begin position="1003"/>
        <end position="1427"/>
    </location>
</feature>
<evidence type="ECO:0000256" key="2">
    <source>
        <dbReference type="ARBA" id="ARBA00022692"/>
    </source>
</evidence>
<evidence type="ECO:0000256" key="3">
    <source>
        <dbReference type="ARBA" id="ARBA00022989"/>
    </source>
</evidence>
<name>A0A3N0F5E1_SINP1</name>
<organism evidence="7 8">
    <name type="scientific">Sinomicrobium pectinilyticum</name>
    <dbReference type="NCBI Taxonomy" id="1084421"/>
    <lineage>
        <taxon>Bacteria</taxon>
        <taxon>Pseudomonadati</taxon>
        <taxon>Bacteroidota</taxon>
        <taxon>Flavobacteriia</taxon>
        <taxon>Flavobacteriales</taxon>
        <taxon>Flavobacteriaceae</taxon>
        <taxon>Sinomicrobium</taxon>
    </lineage>
</organism>
<keyword evidence="4" id="KW-0472">Membrane</keyword>
<dbReference type="OrthoDB" id="680700at2"/>
<dbReference type="PANTHER" id="PTHR36985:SF1">
    <property type="entry name" value="TRANSLOCATION AND ASSEMBLY MODULE SUBUNIT TAMB"/>
    <property type="match status" value="1"/>
</dbReference>
<dbReference type="PANTHER" id="PTHR36985">
    <property type="entry name" value="TRANSLOCATION AND ASSEMBLY MODULE SUBUNIT TAMB"/>
    <property type="match status" value="1"/>
</dbReference>
<reference evidence="7 8" key="1">
    <citation type="submission" date="2018-10" db="EMBL/GenBank/DDBJ databases">
        <title>Sinomicrobium pectinilyticum sp. nov., a pectinase-producing bacterium isolated from alkaline and saline soil, and emended description of the genus Sinomicrobium.</title>
        <authorList>
            <person name="Cheng B."/>
            <person name="Li C."/>
            <person name="Lai Q."/>
            <person name="Du M."/>
            <person name="Shao Z."/>
            <person name="Xu P."/>
            <person name="Yang C."/>
        </authorList>
    </citation>
    <scope>NUCLEOTIDE SEQUENCE [LARGE SCALE GENOMIC DNA]</scope>
    <source>
        <strain evidence="7 8">5DNS001</strain>
    </source>
</reference>
<evidence type="ECO:0000256" key="1">
    <source>
        <dbReference type="ARBA" id="ARBA00004167"/>
    </source>
</evidence>
<gene>
    <name evidence="7" type="ORF">ED312_00380</name>
</gene>
<dbReference type="GO" id="GO:0005886">
    <property type="term" value="C:plasma membrane"/>
    <property type="evidence" value="ECO:0007669"/>
    <property type="project" value="InterPro"/>
</dbReference>
<dbReference type="GO" id="GO:0009306">
    <property type="term" value="P:protein secretion"/>
    <property type="evidence" value="ECO:0007669"/>
    <property type="project" value="InterPro"/>
</dbReference>